<dbReference type="Gene3D" id="3.40.50.1010">
    <property type="entry name" value="5'-nuclease"/>
    <property type="match status" value="1"/>
</dbReference>
<dbReference type="InterPro" id="IPR002716">
    <property type="entry name" value="PIN_dom"/>
</dbReference>
<name>G5J1Y9_CROWT</name>
<dbReference type="EMBL" id="AESD01000232">
    <property type="protein sequence ID" value="EHJ13794.1"/>
    <property type="molecule type" value="Genomic_DNA"/>
</dbReference>
<comment type="caution">
    <text evidence="2">The sequence shown here is derived from an EMBL/GenBank/DDBJ whole genome shotgun (WGS) entry which is preliminary data.</text>
</comment>
<dbReference type="InterPro" id="IPR029060">
    <property type="entry name" value="PIN-like_dom_sf"/>
</dbReference>
<evidence type="ECO:0000259" key="1">
    <source>
        <dbReference type="Pfam" id="PF01850"/>
    </source>
</evidence>
<dbReference type="Pfam" id="PF01850">
    <property type="entry name" value="PIN"/>
    <property type="match status" value="1"/>
</dbReference>
<dbReference type="AlphaFoldDB" id="G5J1Y9"/>
<protein>
    <recommendedName>
        <fullName evidence="1">PIN domain-containing protein</fullName>
    </recommendedName>
</protein>
<sequence length="53" mass="6081">MEIARRAYRQYGKGRHPASLNYGDCFSYALAKQTGEPLLFKGNDFSQTDIQYC</sequence>
<dbReference type="CDD" id="cd09871">
    <property type="entry name" value="PIN_MtVapC28-VapC30-like"/>
    <property type="match status" value="1"/>
</dbReference>
<dbReference type="SUPFAM" id="SSF88723">
    <property type="entry name" value="PIN domain-like"/>
    <property type="match status" value="1"/>
</dbReference>
<accession>G5J1Y9</accession>
<evidence type="ECO:0000313" key="3">
    <source>
        <dbReference type="Proteomes" id="UP000003477"/>
    </source>
</evidence>
<evidence type="ECO:0000313" key="2">
    <source>
        <dbReference type="EMBL" id="EHJ13794.1"/>
    </source>
</evidence>
<dbReference type="GeneID" id="88769404"/>
<dbReference type="RefSeq" id="WP_007309939.1">
    <property type="nucleotide sequence ID" value="NZ_AESD01000232.1"/>
</dbReference>
<feature type="domain" description="PIN" evidence="1">
    <location>
        <begin position="3"/>
        <end position="49"/>
    </location>
</feature>
<organism evidence="2 3">
    <name type="scientific">Crocosphaera watsonii WH 0003</name>
    <dbReference type="NCBI Taxonomy" id="423471"/>
    <lineage>
        <taxon>Bacteria</taxon>
        <taxon>Bacillati</taxon>
        <taxon>Cyanobacteriota</taxon>
        <taxon>Cyanophyceae</taxon>
        <taxon>Oscillatoriophycideae</taxon>
        <taxon>Chroococcales</taxon>
        <taxon>Aphanothecaceae</taxon>
        <taxon>Crocosphaera</taxon>
    </lineage>
</organism>
<dbReference type="PATRIC" id="fig|423471.3.peg.1417"/>
<proteinExistence type="predicted"/>
<gene>
    <name evidence="2" type="ORF">CWATWH0003_1520</name>
</gene>
<dbReference type="Proteomes" id="UP000003477">
    <property type="component" value="Unassembled WGS sequence"/>
</dbReference>
<reference evidence="2 3" key="1">
    <citation type="journal article" date="2011" name="Front. Microbiol.">
        <title>Two Strains of Crocosphaera watsonii with Highly Conserved Genomes are Distinguished by Strain-Specific Features.</title>
        <authorList>
            <person name="Bench S.R."/>
            <person name="Ilikchyan I.N."/>
            <person name="Tripp H.J."/>
            <person name="Zehr J.P."/>
        </authorList>
    </citation>
    <scope>NUCLEOTIDE SEQUENCE [LARGE SCALE GENOMIC DNA]</scope>
    <source>
        <strain evidence="2 3">WH 0003</strain>
    </source>
</reference>